<feature type="transmembrane region" description="Helical" evidence="1">
    <location>
        <begin position="43"/>
        <end position="59"/>
    </location>
</feature>
<keyword evidence="1" id="KW-0812">Transmembrane</keyword>
<feature type="transmembrane region" description="Helical" evidence="1">
    <location>
        <begin position="233"/>
        <end position="254"/>
    </location>
</feature>
<dbReference type="PANTHER" id="PTHR23028:SF53">
    <property type="entry name" value="ACYL_TRANSF_3 DOMAIN-CONTAINING PROTEIN"/>
    <property type="match status" value="1"/>
</dbReference>
<dbReference type="InterPro" id="IPR050879">
    <property type="entry name" value="Acyltransferase_3"/>
</dbReference>
<feature type="transmembrane region" description="Helical" evidence="1">
    <location>
        <begin position="354"/>
        <end position="375"/>
    </location>
</feature>
<dbReference type="InterPro" id="IPR043968">
    <property type="entry name" value="SGNH"/>
</dbReference>
<feature type="transmembrane region" description="Helical" evidence="1">
    <location>
        <begin position="326"/>
        <end position="348"/>
    </location>
</feature>
<dbReference type="Proteomes" id="UP000606922">
    <property type="component" value="Unassembled WGS sequence"/>
</dbReference>
<dbReference type="AlphaFoldDB" id="A0A916SB17"/>
<dbReference type="GO" id="GO:0009103">
    <property type="term" value="P:lipopolysaccharide biosynthetic process"/>
    <property type="evidence" value="ECO:0007669"/>
    <property type="project" value="TreeGrafter"/>
</dbReference>
<evidence type="ECO:0000256" key="1">
    <source>
        <dbReference type="SAM" id="Phobius"/>
    </source>
</evidence>
<feature type="transmembrane region" description="Helical" evidence="1">
    <location>
        <begin position="395"/>
        <end position="415"/>
    </location>
</feature>
<dbReference type="RefSeq" id="WP_188508893.1">
    <property type="nucleotide sequence ID" value="NZ_BMGB01000001.1"/>
</dbReference>
<keyword evidence="1" id="KW-1133">Transmembrane helix</keyword>
<evidence type="ECO:0000259" key="2">
    <source>
        <dbReference type="Pfam" id="PF01757"/>
    </source>
</evidence>
<feature type="domain" description="SGNH" evidence="3">
    <location>
        <begin position="484"/>
        <end position="700"/>
    </location>
</feature>
<dbReference type="Pfam" id="PF19040">
    <property type="entry name" value="SGNH"/>
    <property type="match status" value="1"/>
</dbReference>
<dbReference type="InterPro" id="IPR002656">
    <property type="entry name" value="Acyl_transf_3_dom"/>
</dbReference>
<dbReference type="GO" id="GO:0016020">
    <property type="term" value="C:membrane"/>
    <property type="evidence" value="ECO:0007669"/>
    <property type="project" value="TreeGrafter"/>
</dbReference>
<feature type="transmembrane region" description="Helical" evidence="1">
    <location>
        <begin position="181"/>
        <end position="199"/>
    </location>
</feature>
<dbReference type="GO" id="GO:0016747">
    <property type="term" value="F:acyltransferase activity, transferring groups other than amino-acyl groups"/>
    <property type="evidence" value="ECO:0007669"/>
    <property type="project" value="InterPro"/>
</dbReference>
<dbReference type="PANTHER" id="PTHR23028">
    <property type="entry name" value="ACETYLTRANSFERASE"/>
    <property type="match status" value="1"/>
</dbReference>
<keyword evidence="5" id="KW-1185">Reference proteome</keyword>
<evidence type="ECO:0000313" key="4">
    <source>
        <dbReference type="EMBL" id="GGA91317.1"/>
    </source>
</evidence>
<keyword evidence="4" id="KW-0808">Transferase</keyword>
<name>A0A916SB17_9MICO</name>
<reference evidence="4" key="1">
    <citation type="journal article" date="2014" name="Int. J. Syst. Evol. Microbiol.">
        <title>Complete genome sequence of Corynebacterium casei LMG S-19264T (=DSM 44701T), isolated from a smear-ripened cheese.</title>
        <authorList>
            <consortium name="US DOE Joint Genome Institute (JGI-PGF)"/>
            <person name="Walter F."/>
            <person name="Albersmeier A."/>
            <person name="Kalinowski J."/>
            <person name="Ruckert C."/>
        </authorList>
    </citation>
    <scope>NUCLEOTIDE SEQUENCE</scope>
    <source>
        <strain evidence="4">CGMCC 1.12813</strain>
    </source>
</reference>
<dbReference type="Pfam" id="PF01757">
    <property type="entry name" value="Acyl_transf_3"/>
    <property type="match status" value="1"/>
</dbReference>
<evidence type="ECO:0000259" key="3">
    <source>
        <dbReference type="Pfam" id="PF19040"/>
    </source>
</evidence>
<feature type="domain" description="Acyltransferase 3" evidence="2">
    <location>
        <begin position="41"/>
        <end position="372"/>
    </location>
</feature>
<feature type="transmembrane region" description="Helical" evidence="1">
    <location>
        <begin position="206"/>
        <end position="227"/>
    </location>
</feature>
<evidence type="ECO:0000313" key="5">
    <source>
        <dbReference type="Proteomes" id="UP000606922"/>
    </source>
</evidence>
<organism evidence="4 5">
    <name type="scientific">Conyzicola nivalis</name>
    <dbReference type="NCBI Taxonomy" id="1477021"/>
    <lineage>
        <taxon>Bacteria</taxon>
        <taxon>Bacillati</taxon>
        <taxon>Actinomycetota</taxon>
        <taxon>Actinomycetes</taxon>
        <taxon>Micrococcales</taxon>
        <taxon>Microbacteriaceae</taxon>
        <taxon>Conyzicola</taxon>
    </lineage>
</organism>
<feature type="transmembrane region" description="Helical" evidence="1">
    <location>
        <begin position="65"/>
        <end position="86"/>
    </location>
</feature>
<comment type="caution">
    <text evidence="4">The sequence shown here is derived from an EMBL/GenBank/DDBJ whole genome shotgun (WGS) entry which is preliminary data.</text>
</comment>
<accession>A0A916SB17</accession>
<reference evidence="4" key="2">
    <citation type="submission" date="2020-09" db="EMBL/GenBank/DDBJ databases">
        <authorList>
            <person name="Sun Q."/>
            <person name="Zhou Y."/>
        </authorList>
    </citation>
    <scope>NUCLEOTIDE SEQUENCE</scope>
    <source>
        <strain evidence="4">CGMCC 1.12813</strain>
    </source>
</reference>
<feature type="transmembrane region" description="Helical" evidence="1">
    <location>
        <begin position="288"/>
        <end position="306"/>
    </location>
</feature>
<sequence>MTDVISSSAPRAHALTKDENGLPVFVKPEKTARAASTLRPEIQALRAVAVLVVVVYHLWPKTLTGGFVGVDVFFVISGFLITAHLMREADRTGRISLPKFWAKRIRRLLPASLTVLVASAIGVYLLVPQMYWMQFFKEIAASALYVQNWALASSSIDYLAAENVASPVQHFWSLSVEEQFYLVWPILIGLVVLFAQRLSVGARRSLVFVALGLVAAASFYFSVTYTATNPGEAYFATTTRAWEFAAGGLLAVVGTAVKASHGVRTLVAYAGWAGIAYAVVTYSGQTAFPGSAALLPVLATVAVIWAGDPDSAVSPNKLMGTRPVQFIGGISYSVYLWHWPLIVFATIVFTDVQIATKIAIIIASIGLAWLTTVLIENPARDWKTLVRRRPRWTLLAMLVAVVLVAVPTGAASWAMTQQATAETARAATAVASAEECFGASEFAVPEGACDAVEHETLTPQPSFALEDEAEVYDNGCYADLVTPDLNTCIVGDTASDVNVALIGDSHAASWYPAMKAIAEDNGWALSPYMKSSCPMSAATKQDDEADIERSCAAWNDTLSETLSNRQQPLDLVVLAHSAAGDKYGSDRETVDGFREAWAPLVEQGTQVVVIRDIPQMTAGTNLCIAETSGEDQACDRPENEALVDDLMVEAAKDQPGVTVIDMNDFFCRDGSCSPVIGGVVGYRDSHHITATYSATLAPYLDERIEAAVPAVADAASTK</sequence>
<dbReference type="EMBL" id="BMGB01000001">
    <property type="protein sequence ID" value="GGA91317.1"/>
    <property type="molecule type" value="Genomic_DNA"/>
</dbReference>
<proteinExistence type="predicted"/>
<keyword evidence="4" id="KW-0012">Acyltransferase</keyword>
<feature type="transmembrane region" description="Helical" evidence="1">
    <location>
        <begin position="266"/>
        <end position="282"/>
    </location>
</feature>
<gene>
    <name evidence="4" type="ORF">GCM10010979_02470</name>
</gene>
<feature type="transmembrane region" description="Helical" evidence="1">
    <location>
        <begin position="107"/>
        <end position="127"/>
    </location>
</feature>
<protein>
    <submittedName>
        <fullName evidence="4">Acyltransferase</fullName>
    </submittedName>
</protein>
<keyword evidence="1" id="KW-0472">Membrane</keyword>